<protein>
    <recommendedName>
        <fullName evidence="3">CAAX prenyl protease 2/Lysostaphin resistance protein A-like domain-containing protein</fullName>
    </recommendedName>
</protein>
<keyword evidence="5" id="KW-1185">Reference proteome</keyword>
<dbReference type="InterPro" id="IPR021511">
    <property type="entry name" value="DUF3172"/>
</dbReference>
<dbReference type="PANTHER" id="PTHR43592">
    <property type="entry name" value="CAAX AMINO TERMINAL PROTEASE"/>
    <property type="match status" value="1"/>
</dbReference>
<feature type="domain" description="CAAX prenyl protease 2/Lysostaphin resistance protein A-like" evidence="3">
    <location>
        <begin position="139"/>
        <end position="226"/>
    </location>
</feature>
<dbReference type="InterPro" id="IPR003675">
    <property type="entry name" value="Rce1/LyrA-like_dom"/>
</dbReference>
<accession>A0ABY8UEP0</accession>
<proteinExistence type="predicted"/>
<dbReference type="Pfam" id="PF02517">
    <property type="entry name" value="Rce1-like"/>
    <property type="match status" value="1"/>
</dbReference>
<evidence type="ECO:0000313" key="5">
    <source>
        <dbReference type="Proteomes" id="UP001244341"/>
    </source>
</evidence>
<gene>
    <name evidence="4" type="ORF">OEZ85_005671</name>
</gene>
<evidence type="ECO:0000256" key="1">
    <source>
        <dbReference type="SAM" id="MobiDB-lite"/>
    </source>
</evidence>
<dbReference type="Pfam" id="PF11371">
    <property type="entry name" value="DUF3172"/>
    <property type="match status" value="1"/>
</dbReference>
<keyword evidence="2" id="KW-0812">Transmembrane</keyword>
<evidence type="ECO:0000259" key="3">
    <source>
        <dbReference type="Pfam" id="PF02517"/>
    </source>
</evidence>
<feature type="compositionally biased region" description="Gly residues" evidence="1">
    <location>
        <begin position="300"/>
        <end position="314"/>
    </location>
</feature>
<organism evidence="4 5">
    <name type="scientific">Tetradesmus obliquus</name>
    <name type="common">Green alga</name>
    <name type="synonym">Acutodesmus obliquus</name>
    <dbReference type="NCBI Taxonomy" id="3088"/>
    <lineage>
        <taxon>Eukaryota</taxon>
        <taxon>Viridiplantae</taxon>
        <taxon>Chlorophyta</taxon>
        <taxon>core chlorophytes</taxon>
        <taxon>Chlorophyceae</taxon>
        <taxon>CS clade</taxon>
        <taxon>Sphaeropleales</taxon>
        <taxon>Scenedesmaceae</taxon>
        <taxon>Tetradesmus</taxon>
    </lineage>
</organism>
<keyword evidence="2" id="KW-1133">Transmembrane helix</keyword>
<reference evidence="4 5" key="1">
    <citation type="submission" date="2023-05" db="EMBL/GenBank/DDBJ databases">
        <title>A 100% complete, gapless, phased diploid assembly of the Scenedesmus obliquus UTEX 3031 genome.</title>
        <authorList>
            <person name="Biondi T.C."/>
            <person name="Hanschen E.R."/>
            <person name="Kwon T."/>
            <person name="Eng W."/>
            <person name="Kruse C.P.S."/>
            <person name="Koehler S.I."/>
            <person name="Kunde Y."/>
            <person name="Gleasner C.D."/>
            <person name="You Mak K.T."/>
            <person name="Polle J."/>
            <person name="Hovde B.T."/>
            <person name="Starkenburg S.R."/>
        </authorList>
    </citation>
    <scope>NUCLEOTIDE SEQUENCE [LARGE SCALE GENOMIC DNA]</scope>
    <source>
        <strain evidence="4 5">DOE0152z</strain>
    </source>
</reference>
<feature type="transmembrane region" description="Helical" evidence="2">
    <location>
        <begin position="12"/>
        <end position="34"/>
    </location>
</feature>
<evidence type="ECO:0000313" key="4">
    <source>
        <dbReference type="EMBL" id="WIA19755.1"/>
    </source>
</evidence>
<feature type="region of interest" description="Disordered" evidence="1">
    <location>
        <begin position="271"/>
        <end position="314"/>
    </location>
</feature>
<name>A0ABY8UEP0_TETOB</name>
<sequence length="481" mass="52133">MRARYEVPWDIWEFIQVTAAVWVINMAIPFAVLSSAAHLQGLELSTMPIGEKEVLNLCCQVLQLGSTFLIINSSTSKHQPLPKPWFMAEFATIPLFQALATAIAAVGSGVLLAGFMTGHVDGEEEWRHLAGLHQDDVGTLALVLGALLLAPATEELYFRGYVLPSLTKWAHPGLAVLLTGLLFASAHPADSFLPEALLGVILSGSLLAADGNLLVPLLAHSMYNAVVLGTEFLLRSLQLCTENIHHTRLVFSTFVFFPIFRLGSPIKGYQQQQQQQQQQPWSWQQQQQPWSAADPATKAGGAGRGGSGGGGGSNGDGDGGLSGYTKALIAAAFVTGLGAGVYFDAEINLSPNQVASTEIIDRRTPNAEVCMAYGYSAMVFDQRVFVTYNPFNLYVTQPEVKPGCILRRSNFNVLEREKLVDSKQVESCKKRMNTFGFVGDLAKDPEVSCVYHSEEAENQYLLNPEKSLQLGEGPSGANRGE</sequence>
<feature type="transmembrane region" description="Helical" evidence="2">
    <location>
        <begin position="93"/>
        <end position="117"/>
    </location>
</feature>
<dbReference type="Proteomes" id="UP001244341">
    <property type="component" value="Chromosome 11b"/>
</dbReference>
<feature type="compositionally biased region" description="Low complexity" evidence="1">
    <location>
        <begin position="271"/>
        <end position="291"/>
    </location>
</feature>
<keyword evidence="2" id="KW-0472">Membrane</keyword>
<dbReference type="PANTHER" id="PTHR43592:SF15">
    <property type="entry name" value="CAAX AMINO TERMINAL PROTEASE FAMILY PROTEIN"/>
    <property type="match status" value="1"/>
</dbReference>
<evidence type="ECO:0000256" key="2">
    <source>
        <dbReference type="SAM" id="Phobius"/>
    </source>
</evidence>
<dbReference type="EMBL" id="CP126218">
    <property type="protein sequence ID" value="WIA19755.1"/>
    <property type="molecule type" value="Genomic_DNA"/>
</dbReference>